<organism evidence="6">
    <name type="scientific">freshwater metagenome</name>
    <dbReference type="NCBI Taxonomy" id="449393"/>
    <lineage>
        <taxon>unclassified sequences</taxon>
        <taxon>metagenomes</taxon>
        <taxon>ecological metagenomes</taxon>
    </lineage>
</organism>
<dbReference type="EMBL" id="CAFBMX010000002">
    <property type="protein sequence ID" value="CAB4918598.1"/>
    <property type="molecule type" value="Genomic_DNA"/>
</dbReference>
<dbReference type="Pfam" id="PF01571">
    <property type="entry name" value="GCV_T"/>
    <property type="match status" value="1"/>
</dbReference>
<proteinExistence type="predicted"/>
<dbReference type="AlphaFoldDB" id="A0A6J7HH19"/>
<dbReference type="Gene3D" id="3.30.1360.120">
    <property type="entry name" value="Probable tRNA modification gtpase trme, domain 1"/>
    <property type="match status" value="1"/>
</dbReference>
<evidence type="ECO:0000256" key="1">
    <source>
        <dbReference type="ARBA" id="ARBA00004173"/>
    </source>
</evidence>
<name>A0A6J7HH19_9ZZZZ</name>
<feature type="domain" description="GCVT N-terminal" evidence="4">
    <location>
        <begin position="11"/>
        <end position="223"/>
    </location>
</feature>
<reference evidence="6" key="1">
    <citation type="submission" date="2020-05" db="EMBL/GenBank/DDBJ databases">
        <authorList>
            <person name="Chiriac C."/>
            <person name="Salcher M."/>
            <person name="Ghai R."/>
            <person name="Kavagutti S V."/>
        </authorList>
    </citation>
    <scope>NUCLEOTIDE SEQUENCE</scope>
</reference>
<comment type="subcellular location">
    <subcellularLocation>
        <location evidence="1">Mitochondrion</location>
    </subcellularLocation>
</comment>
<feature type="domain" description="Aminomethyltransferase C-terminal" evidence="5">
    <location>
        <begin position="244"/>
        <end position="312"/>
    </location>
</feature>
<gene>
    <name evidence="6" type="ORF">UFOPK3674_00392</name>
</gene>
<dbReference type="GO" id="GO:0016226">
    <property type="term" value="P:iron-sulfur cluster assembly"/>
    <property type="evidence" value="ECO:0007669"/>
    <property type="project" value="TreeGrafter"/>
</dbReference>
<dbReference type="PIRSF" id="PIRSF006487">
    <property type="entry name" value="GcvT"/>
    <property type="match status" value="1"/>
</dbReference>
<evidence type="ECO:0000259" key="4">
    <source>
        <dbReference type="Pfam" id="PF01571"/>
    </source>
</evidence>
<dbReference type="Pfam" id="PF08669">
    <property type="entry name" value="GCV_T_C"/>
    <property type="match status" value="1"/>
</dbReference>
<protein>
    <submittedName>
        <fullName evidence="6">Unannotated protein</fullName>
    </submittedName>
</protein>
<accession>A0A6J7HH19</accession>
<evidence type="ECO:0000259" key="5">
    <source>
        <dbReference type="Pfam" id="PF08669"/>
    </source>
</evidence>
<sequence>MVLSAQSAIAQALTGGAVVVDCSELGKLALTGDEAAAALSAVVTNDVEALAIGEGLYAAVLTSKGGMLGDLRVLRAADELLLDTQRSALQAVFDVIRHGLLGHRAELHKRTLECGLLRLAGPQARELAGVGTLPDAEHATMPATVGGCAVLAVATDVGVDLLCAAADTAAVHMALVDAGALAAGEDALEQLRIERGRPRFGVDITAGVIPQEAGLNERAVSFTKGCYVGQETVARLHYKGRPNRHLRGLRLSGTAAAGTPVVLEDREVGTLTSVTDSPVFGPIGLALLRREAEPGMTVAVGDATATVVDLPF</sequence>
<dbReference type="PANTHER" id="PTHR22602:SF0">
    <property type="entry name" value="TRANSFERASE CAF17, MITOCHONDRIAL-RELATED"/>
    <property type="match status" value="1"/>
</dbReference>
<evidence type="ECO:0000256" key="3">
    <source>
        <dbReference type="ARBA" id="ARBA00023128"/>
    </source>
</evidence>
<keyword evidence="3" id="KW-0496">Mitochondrion</keyword>
<dbReference type="InterPro" id="IPR029043">
    <property type="entry name" value="GcvT/YgfZ_C"/>
</dbReference>
<dbReference type="InterPro" id="IPR017703">
    <property type="entry name" value="YgfZ/GCV_T_CS"/>
</dbReference>
<dbReference type="SUPFAM" id="SSF103025">
    <property type="entry name" value="Folate-binding domain"/>
    <property type="match status" value="1"/>
</dbReference>
<dbReference type="InterPro" id="IPR045179">
    <property type="entry name" value="YgfZ/GcvT"/>
</dbReference>
<dbReference type="InterPro" id="IPR027266">
    <property type="entry name" value="TrmE/GcvT-like"/>
</dbReference>
<keyword evidence="2" id="KW-0809">Transit peptide</keyword>
<dbReference type="InterPro" id="IPR013977">
    <property type="entry name" value="GcvT_C"/>
</dbReference>
<dbReference type="InterPro" id="IPR006222">
    <property type="entry name" value="GCVT_N"/>
</dbReference>
<dbReference type="NCBIfam" id="TIGR03317">
    <property type="entry name" value="ygfZ_signature"/>
    <property type="match status" value="1"/>
</dbReference>
<dbReference type="SUPFAM" id="SSF101790">
    <property type="entry name" value="Aminomethyltransferase beta-barrel domain"/>
    <property type="match status" value="1"/>
</dbReference>
<evidence type="ECO:0000256" key="2">
    <source>
        <dbReference type="ARBA" id="ARBA00022946"/>
    </source>
</evidence>
<evidence type="ECO:0000313" key="6">
    <source>
        <dbReference type="EMBL" id="CAB4918598.1"/>
    </source>
</evidence>
<dbReference type="PANTHER" id="PTHR22602">
    <property type="entry name" value="TRANSFERASE CAF17, MITOCHONDRIAL-RELATED"/>
    <property type="match status" value="1"/>
</dbReference>
<dbReference type="GO" id="GO:0005739">
    <property type="term" value="C:mitochondrion"/>
    <property type="evidence" value="ECO:0007669"/>
    <property type="project" value="UniProtKB-SubCell"/>
</dbReference>